<feature type="transmembrane region" description="Helical" evidence="8">
    <location>
        <begin position="247"/>
        <end position="267"/>
    </location>
</feature>
<evidence type="ECO:0000256" key="8">
    <source>
        <dbReference type="SAM" id="Phobius"/>
    </source>
</evidence>
<protein>
    <submittedName>
        <fullName evidence="10">Formate hydrogenlyase, membrane subunit</fullName>
    </submittedName>
</protein>
<dbReference type="InterPro" id="IPR003918">
    <property type="entry name" value="NADH_UbQ_OxRdtase"/>
</dbReference>
<evidence type="ECO:0000256" key="7">
    <source>
        <dbReference type="RuleBase" id="RU000320"/>
    </source>
</evidence>
<feature type="transmembrane region" description="Helical" evidence="8">
    <location>
        <begin position="339"/>
        <end position="359"/>
    </location>
</feature>
<keyword evidence="5" id="KW-0560">Oxidoreductase</keyword>
<dbReference type="GO" id="GO:0016829">
    <property type="term" value="F:lyase activity"/>
    <property type="evidence" value="ECO:0007669"/>
    <property type="project" value="UniProtKB-KW"/>
</dbReference>
<proteinExistence type="predicted"/>
<feature type="transmembrane region" description="Helical" evidence="8">
    <location>
        <begin position="215"/>
        <end position="235"/>
    </location>
</feature>
<dbReference type="InterPro" id="IPR001750">
    <property type="entry name" value="ND/Mrp_TM"/>
</dbReference>
<comment type="subcellular location">
    <subcellularLocation>
        <location evidence="1">Cell membrane</location>
        <topology evidence="1">Multi-pass membrane protein</topology>
    </subcellularLocation>
    <subcellularLocation>
        <location evidence="7">Membrane</location>
        <topology evidence="7">Multi-pass membrane protein</topology>
    </subcellularLocation>
</comment>
<dbReference type="GO" id="GO:0042773">
    <property type="term" value="P:ATP synthesis coupled electron transport"/>
    <property type="evidence" value="ECO:0007669"/>
    <property type="project" value="InterPro"/>
</dbReference>
<dbReference type="EMBL" id="LT828648">
    <property type="protein sequence ID" value="SLM49559.1"/>
    <property type="molecule type" value="Genomic_DNA"/>
</dbReference>
<dbReference type="GO" id="GO:0005886">
    <property type="term" value="C:plasma membrane"/>
    <property type="evidence" value="ECO:0007669"/>
    <property type="project" value="UniProtKB-SubCell"/>
</dbReference>
<keyword evidence="4 8" id="KW-1133">Transmembrane helix</keyword>
<keyword evidence="6 8" id="KW-0472">Membrane</keyword>
<evidence type="ECO:0000256" key="1">
    <source>
        <dbReference type="ARBA" id="ARBA00004651"/>
    </source>
</evidence>
<gene>
    <name evidence="10" type="primary">hyfF</name>
    <name evidence="10" type="ORF">NSJP_3392</name>
</gene>
<feature type="transmembrane region" description="Helical" evidence="8">
    <location>
        <begin position="166"/>
        <end position="186"/>
    </location>
</feature>
<dbReference type="KEGG" id="nja:NSJP_3392"/>
<feature type="transmembrane region" description="Helical" evidence="8">
    <location>
        <begin position="429"/>
        <end position="447"/>
    </location>
</feature>
<keyword evidence="3 7" id="KW-0812">Transmembrane</keyword>
<evidence type="ECO:0000256" key="4">
    <source>
        <dbReference type="ARBA" id="ARBA00022989"/>
    </source>
</evidence>
<name>A0A1W1I9L6_9BACT</name>
<dbReference type="InterPro" id="IPR052175">
    <property type="entry name" value="ComplexI-like_HydComp"/>
</dbReference>
<feature type="transmembrane region" description="Helical" evidence="8">
    <location>
        <begin position="311"/>
        <end position="333"/>
    </location>
</feature>
<dbReference type="PANTHER" id="PTHR42682:SF5">
    <property type="entry name" value="HYDROGENASE-4 COMPONENT F"/>
    <property type="match status" value="1"/>
</dbReference>
<dbReference type="GO" id="GO:0016491">
    <property type="term" value="F:oxidoreductase activity"/>
    <property type="evidence" value="ECO:0007669"/>
    <property type="project" value="UniProtKB-KW"/>
</dbReference>
<keyword evidence="11" id="KW-1185">Reference proteome</keyword>
<evidence type="ECO:0000313" key="10">
    <source>
        <dbReference type="EMBL" id="SLM49559.1"/>
    </source>
</evidence>
<dbReference type="OrthoDB" id="9807568at2"/>
<feature type="transmembrane region" description="Helical" evidence="8">
    <location>
        <begin position="67"/>
        <end position="91"/>
    </location>
</feature>
<dbReference type="PRINTS" id="PR01437">
    <property type="entry name" value="NUOXDRDTASE4"/>
</dbReference>
<keyword evidence="2" id="KW-1003">Cell membrane</keyword>
<feature type="domain" description="NADH:quinone oxidoreductase/Mrp antiporter transmembrane" evidence="9">
    <location>
        <begin position="130"/>
        <end position="414"/>
    </location>
</feature>
<reference evidence="10 11" key="1">
    <citation type="submission" date="2017-03" db="EMBL/GenBank/DDBJ databases">
        <authorList>
            <person name="Afonso C.L."/>
            <person name="Miller P.J."/>
            <person name="Scott M.A."/>
            <person name="Spackman E."/>
            <person name="Goraichik I."/>
            <person name="Dimitrov K.M."/>
            <person name="Suarez D.L."/>
            <person name="Swayne D.E."/>
        </authorList>
    </citation>
    <scope>NUCLEOTIDE SEQUENCE [LARGE SCALE GENOMIC DNA]</scope>
    <source>
        <strain evidence="10">Genome sequencing of Nitrospira japonica strain NJ11</strain>
    </source>
</reference>
<evidence type="ECO:0000259" key="9">
    <source>
        <dbReference type="Pfam" id="PF00361"/>
    </source>
</evidence>
<dbReference type="Proteomes" id="UP000192042">
    <property type="component" value="Chromosome I"/>
</dbReference>
<feature type="transmembrane region" description="Helical" evidence="8">
    <location>
        <begin position="6"/>
        <end position="26"/>
    </location>
</feature>
<feature type="transmembrane region" description="Helical" evidence="8">
    <location>
        <begin position="112"/>
        <end position="130"/>
    </location>
</feature>
<dbReference type="STRING" id="1325564.NSJP_3392"/>
<dbReference type="PANTHER" id="PTHR42682">
    <property type="entry name" value="HYDROGENASE-4 COMPONENT F"/>
    <property type="match status" value="1"/>
</dbReference>
<evidence type="ECO:0000256" key="2">
    <source>
        <dbReference type="ARBA" id="ARBA00022475"/>
    </source>
</evidence>
<feature type="transmembrane region" description="Helical" evidence="8">
    <location>
        <begin position="38"/>
        <end position="61"/>
    </location>
</feature>
<evidence type="ECO:0000256" key="6">
    <source>
        <dbReference type="ARBA" id="ARBA00023136"/>
    </source>
</evidence>
<accession>A0A1W1I9L6</accession>
<feature type="transmembrane region" description="Helical" evidence="8">
    <location>
        <begin position="371"/>
        <end position="392"/>
    </location>
</feature>
<feature type="transmembrane region" description="Helical" evidence="8">
    <location>
        <begin position="287"/>
        <end position="304"/>
    </location>
</feature>
<evidence type="ECO:0000256" key="5">
    <source>
        <dbReference type="ARBA" id="ARBA00023002"/>
    </source>
</evidence>
<dbReference type="Pfam" id="PF00361">
    <property type="entry name" value="Proton_antipo_M"/>
    <property type="match status" value="1"/>
</dbReference>
<dbReference type="AlphaFoldDB" id="A0A1W1I9L6"/>
<feature type="transmembrane region" description="Helical" evidence="8">
    <location>
        <begin position="136"/>
        <end position="154"/>
    </location>
</feature>
<organism evidence="10 11">
    <name type="scientific">Nitrospira japonica</name>
    <dbReference type="NCBI Taxonomy" id="1325564"/>
    <lineage>
        <taxon>Bacteria</taxon>
        <taxon>Pseudomonadati</taxon>
        <taxon>Nitrospirota</taxon>
        <taxon>Nitrospiria</taxon>
        <taxon>Nitrospirales</taxon>
        <taxon>Nitrospiraceae</taxon>
        <taxon>Nitrospira</taxon>
    </lineage>
</organism>
<keyword evidence="10" id="KW-0456">Lyase</keyword>
<sequence length="504" mass="53806">MSAAMTTVAVAVLLCAPFTAGCWSLFIRTSRQLHLINLGSMGLLVAAEILIARTVLIRGAVTAFDELVYIDALSSVILFIIGTVGLACSLYMRSYLDEQVARGTIAPNRLNMFFFLFHMFLLAMVLATVANSLGVQWVAIEATTLATTFLIAFWRRRESLEAGWKYLILCSVGISLALFGVVLMYYSSLRVLGDVSLALNITQLQEIAARLDPHIVKLAFVFLFVGYGTKVGLVPMHSWLPDAYSEAPAPVAAMLAGVLETVAVYAILRSRGIVDQAVSPEFSGNLLALFGLLSFAIAALFLLLQHNYKRLLAYSSIEHMGLAMVGFGVGGPVGTFGGLFHLVNHAFAKALAFFAAGNIHRRYKTVEIGEVQGLVSVMPGSALALMVAGLALAALPPFALFASEMQIITALASSGLPGKWGGQGVGGSVLLLLLCSLVAFSGFLYRITGMVWGPAPQAVEQGESWSAGHFSLLFLGLLLVGLCWVLPAPLRQLLEAASALLAVR</sequence>
<feature type="transmembrane region" description="Helical" evidence="8">
    <location>
        <begin position="467"/>
        <end position="486"/>
    </location>
</feature>
<dbReference type="GO" id="GO:0008137">
    <property type="term" value="F:NADH dehydrogenase (ubiquinone) activity"/>
    <property type="evidence" value="ECO:0007669"/>
    <property type="project" value="InterPro"/>
</dbReference>
<evidence type="ECO:0000313" key="11">
    <source>
        <dbReference type="Proteomes" id="UP000192042"/>
    </source>
</evidence>
<evidence type="ECO:0000256" key="3">
    <source>
        <dbReference type="ARBA" id="ARBA00022692"/>
    </source>
</evidence>